<evidence type="ECO:0000313" key="10">
    <source>
        <dbReference type="Proteomes" id="UP001139411"/>
    </source>
</evidence>
<feature type="coiled-coil region" evidence="6">
    <location>
        <begin position="281"/>
        <end position="308"/>
    </location>
</feature>
<dbReference type="Gene3D" id="3.40.50.300">
    <property type="entry name" value="P-loop containing nucleotide triphosphate hydrolases"/>
    <property type="match status" value="2"/>
</dbReference>
<keyword evidence="4" id="KW-0347">Helicase</keyword>
<dbReference type="PANTHER" id="PTHR43788:SF8">
    <property type="entry name" value="DNA-BINDING PROTEIN SMUBP-2"/>
    <property type="match status" value="1"/>
</dbReference>
<evidence type="ECO:0000256" key="1">
    <source>
        <dbReference type="ARBA" id="ARBA00007913"/>
    </source>
</evidence>
<evidence type="ECO:0000259" key="8">
    <source>
        <dbReference type="SMART" id="SM00487"/>
    </source>
</evidence>
<gene>
    <name evidence="9" type="ORF">L0661_25200</name>
</gene>
<comment type="similarity">
    <text evidence="1">Belongs to the DNA2/NAM7 helicase family.</text>
</comment>
<dbReference type="InterPro" id="IPR027417">
    <property type="entry name" value="P-loop_NTPase"/>
</dbReference>
<name>A0A9X1TUS3_9BACT</name>
<sequence length="637" mass="71279">MDYFKNLLNLLKTEREEDRLAYQRLTERSSVSERRASGLSWYPIAIRGSEMSRGDYLTVEIERTTHQDISHQLRFGMPAVLFSNHEPKQDRLEGIITHQSGNRLKITLRTDELPEWSRDGKLGIDLLFDDNSYDEMQGAIKAATALLENEKEGRLVKILTGEKSPSFNDQLPKITIPKLNSSQNEAVHKILSASDLAVVHGPPGTGKTTTLVQAIKALIKQDHQQILVVAPSNTAVDLLSEKLTDEGLNVLRVGNPVRVSERLMSLTLDSKISQHVRMKDIKALKKQANEYKNLAHKYKRNFGKAERDQRKALFDEAHKIMKEVGSVEQYAIEDILGKAQVITATLVGANHYTVRNLKYKTVVIDEAGQALEPACWIPLLKAEKVVLAGDHFQLAPTIKSAEAARNGLATTLLEKCVALHPESVTLLEEQYRMNEAIMGYSSQIFYQNKLKANEAVAHHLVFSSDNALAFIDTAGCGYDEKLEGTSSTNPDEAAFLFKHLTQYVTEFMQAKSFNAGEFPSIAVISPYKEQIGLLKEQLAHNALLQPFISKISVNTIDSFQGQERDIVYISMTRSNPEGEIGFLSDIRRMNVAMTRARKKLVVIGDSATLSNLPFYSDFITYAEALGAYQSAWEFADM</sequence>
<keyword evidence="2" id="KW-0547">Nucleotide-binding</keyword>
<dbReference type="GO" id="GO:0005694">
    <property type="term" value="C:chromosome"/>
    <property type="evidence" value="ECO:0007669"/>
    <property type="project" value="UniProtKB-ARBA"/>
</dbReference>
<evidence type="ECO:0000256" key="5">
    <source>
        <dbReference type="ARBA" id="ARBA00022840"/>
    </source>
</evidence>
<dbReference type="InterPro" id="IPR003593">
    <property type="entry name" value="AAA+_ATPase"/>
</dbReference>
<evidence type="ECO:0000259" key="7">
    <source>
        <dbReference type="SMART" id="SM00382"/>
    </source>
</evidence>
<dbReference type="InterPro" id="IPR050534">
    <property type="entry name" value="Coronavir_polyprotein_1ab"/>
</dbReference>
<comment type="caution">
    <text evidence="9">The sequence shown here is derived from an EMBL/GenBank/DDBJ whole genome shotgun (WGS) entry which is preliminary data.</text>
</comment>
<dbReference type="SMART" id="SM00382">
    <property type="entry name" value="AAA"/>
    <property type="match status" value="1"/>
</dbReference>
<accession>A0A9X1TUS3</accession>
<feature type="domain" description="AAA+ ATPase" evidence="7">
    <location>
        <begin position="193"/>
        <end position="419"/>
    </location>
</feature>
<dbReference type="RefSeq" id="WP_235179746.1">
    <property type="nucleotide sequence ID" value="NZ_JAKFFV010000024.1"/>
</dbReference>
<evidence type="ECO:0000313" key="9">
    <source>
        <dbReference type="EMBL" id="MCF2501639.1"/>
    </source>
</evidence>
<evidence type="ECO:0000256" key="4">
    <source>
        <dbReference type="ARBA" id="ARBA00022806"/>
    </source>
</evidence>
<dbReference type="GO" id="GO:0043139">
    <property type="term" value="F:5'-3' DNA helicase activity"/>
    <property type="evidence" value="ECO:0007669"/>
    <property type="project" value="TreeGrafter"/>
</dbReference>
<dbReference type="GO" id="GO:0005524">
    <property type="term" value="F:ATP binding"/>
    <property type="evidence" value="ECO:0007669"/>
    <property type="project" value="UniProtKB-KW"/>
</dbReference>
<feature type="domain" description="Helicase ATP-binding" evidence="8">
    <location>
        <begin position="175"/>
        <end position="430"/>
    </location>
</feature>
<dbReference type="InterPro" id="IPR047187">
    <property type="entry name" value="SF1_C_Upf1"/>
</dbReference>
<proteinExistence type="inferred from homology"/>
<dbReference type="GO" id="GO:0016787">
    <property type="term" value="F:hydrolase activity"/>
    <property type="evidence" value="ECO:0007669"/>
    <property type="project" value="UniProtKB-KW"/>
</dbReference>
<dbReference type="Pfam" id="PF13087">
    <property type="entry name" value="AAA_12"/>
    <property type="match status" value="1"/>
</dbReference>
<organism evidence="9 10">
    <name type="scientific">Dyadobacter chenhuakuii</name>
    <dbReference type="NCBI Taxonomy" id="2909339"/>
    <lineage>
        <taxon>Bacteria</taxon>
        <taxon>Pseudomonadati</taxon>
        <taxon>Bacteroidota</taxon>
        <taxon>Cytophagia</taxon>
        <taxon>Cytophagales</taxon>
        <taxon>Spirosomataceae</taxon>
        <taxon>Dyadobacter</taxon>
    </lineage>
</organism>
<evidence type="ECO:0000256" key="3">
    <source>
        <dbReference type="ARBA" id="ARBA00022801"/>
    </source>
</evidence>
<dbReference type="Gene3D" id="2.40.30.270">
    <property type="match status" value="1"/>
</dbReference>
<dbReference type="InterPro" id="IPR041679">
    <property type="entry name" value="DNA2/NAM7-like_C"/>
</dbReference>
<dbReference type="SMART" id="SM00487">
    <property type="entry name" value="DEXDc"/>
    <property type="match status" value="1"/>
</dbReference>
<dbReference type="EMBL" id="JAKFFV010000024">
    <property type="protein sequence ID" value="MCF2501639.1"/>
    <property type="molecule type" value="Genomic_DNA"/>
</dbReference>
<keyword evidence="6" id="KW-0175">Coiled coil</keyword>
<dbReference type="SUPFAM" id="SSF52540">
    <property type="entry name" value="P-loop containing nucleoside triphosphate hydrolases"/>
    <property type="match status" value="1"/>
</dbReference>
<dbReference type="Proteomes" id="UP001139411">
    <property type="component" value="Unassembled WGS sequence"/>
</dbReference>
<evidence type="ECO:0000256" key="2">
    <source>
        <dbReference type="ARBA" id="ARBA00022741"/>
    </source>
</evidence>
<dbReference type="Pfam" id="PF13086">
    <property type="entry name" value="AAA_11"/>
    <property type="match status" value="1"/>
</dbReference>
<reference evidence="9" key="1">
    <citation type="submission" date="2022-01" db="EMBL/GenBank/DDBJ databases">
        <title>Novel species in genus Dyadobacter.</title>
        <authorList>
            <person name="Ma C."/>
        </authorList>
    </citation>
    <scope>NUCLEOTIDE SEQUENCE</scope>
    <source>
        <strain evidence="9">CY357</strain>
    </source>
</reference>
<dbReference type="AlphaFoldDB" id="A0A9X1TUS3"/>
<dbReference type="FunFam" id="3.40.50.300:FF:000326">
    <property type="entry name" value="P-loop containing nucleoside triphosphate hydrolase"/>
    <property type="match status" value="1"/>
</dbReference>
<evidence type="ECO:0000256" key="6">
    <source>
        <dbReference type="SAM" id="Coils"/>
    </source>
</evidence>
<keyword evidence="3" id="KW-0378">Hydrolase</keyword>
<protein>
    <submittedName>
        <fullName evidence="9">AAA domain-containing protein</fullName>
    </submittedName>
</protein>
<dbReference type="CDD" id="cd18808">
    <property type="entry name" value="SF1_C_Upf1"/>
    <property type="match status" value="1"/>
</dbReference>
<dbReference type="PANTHER" id="PTHR43788">
    <property type="entry name" value="DNA2/NAM7 HELICASE FAMILY MEMBER"/>
    <property type="match status" value="1"/>
</dbReference>
<keyword evidence="5" id="KW-0067">ATP-binding</keyword>
<dbReference type="InterPro" id="IPR041677">
    <property type="entry name" value="DNA2/NAM7_AAA_11"/>
</dbReference>
<dbReference type="InterPro" id="IPR014001">
    <property type="entry name" value="Helicase_ATP-bd"/>
</dbReference>